<dbReference type="GO" id="GO:0006357">
    <property type="term" value="P:regulation of transcription by RNA polymerase II"/>
    <property type="evidence" value="ECO:0007669"/>
    <property type="project" value="InterPro"/>
</dbReference>
<evidence type="ECO:0000256" key="4">
    <source>
        <dbReference type="SAM" id="MobiDB-lite"/>
    </source>
</evidence>
<evidence type="ECO:0000256" key="1">
    <source>
        <dbReference type="ARBA" id="ARBA00022618"/>
    </source>
</evidence>
<keyword evidence="3" id="KW-0862">Zinc</keyword>
<feature type="domain" description="CCHC-type" evidence="5">
    <location>
        <begin position="137"/>
        <end position="151"/>
    </location>
</feature>
<sequence>MIVMQEVYEQQKELILLAERVVLATLGFNFSVYHPYKPLVEAIKRIKVAQNSLAQVAWNFVNDGLEKQKKACGGDVTQRTYFMDDDDLIERELEDGIELPGESEKNKQDRIHNWSKPSNQVDDDIEDEQYHSNRKQKCYKCRQKGHIIKNCIMKKEEHVEGTKKPGNIGETATLGNKEIMTAKPTVSLKYPKWIQFSTKFMVKGTDQGHWDDICKLDDQMKLLFTYGVGEVVIKNGNEKYLIPGVYYAPEVTLNVL</sequence>
<accession>A0A699KB52</accession>
<name>A0A699KB52_TANCI</name>
<feature type="compositionally biased region" description="Basic and acidic residues" evidence="4">
    <location>
        <begin position="102"/>
        <end position="112"/>
    </location>
</feature>
<proteinExistence type="predicted"/>
<evidence type="ECO:0000256" key="2">
    <source>
        <dbReference type="ARBA" id="ARBA00023306"/>
    </source>
</evidence>
<dbReference type="Gene3D" id="1.10.472.10">
    <property type="entry name" value="Cyclin-like"/>
    <property type="match status" value="1"/>
</dbReference>
<dbReference type="GO" id="GO:0016538">
    <property type="term" value="F:cyclin-dependent protein serine/threonine kinase regulator activity"/>
    <property type="evidence" value="ECO:0007669"/>
    <property type="project" value="InterPro"/>
</dbReference>
<dbReference type="InterPro" id="IPR001878">
    <property type="entry name" value="Znf_CCHC"/>
</dbReference>
<dbReference type="Gene3D" id="4.10.60.10">
    <property type="entry name" value="Zinc finger, CCHC-type"/>
    <property type="match status" value="1"/>
</dbReference>
<dbReference type="SUPFAM" id="SSF47954">
    <property type="entry name" value="Cyclin-like"/>
    <property type="match status" value="1"/>
</dbReference>
<dbReference type="EMBL" id="BKCJ010501177">
    <property type="protein sequence ID" value="GFA85527.1"/>
    <property type="molecule type" value="Genomic_DNA"/>
</dbReference>
<protein>
    <recommendedName>
        <fullName evidence="5">CCHC-type domain-containing protein</fullName>
    </recommendedName>
</protein>
<keyword evidence="3" id="KW-0479">Metal-binding</keyword>
<dbReference type="GO" id="GO:0003676">
    <property type="term" value="F:nucleic acid binding"/>
    <property type="evidence" value="ECO:0007669"/>
    <property type="project" value="InterPro"/>
</dbReference>
<keyword evidence="1" id="KW-0132">Cell division</keyword>
<evidence type="ECO:0000313" key="6">
    <source>
        <dbReference type="EMBL" id="GFA85527.1"/>
    </source>
</evidence>
<gene>
    <name evidence="6" type="ORF">Tci_657499</name>
</gene>
<feature type="region of interest" description="Disordered" evidence="4">
    <location>
        <begin position="96"/>
        <end position="125"/>
    </location>
</feature>
<dbReference type="GO" id="GO:0008270">
    <property type="term" value="F:zinc ion binding"/>
    <property type="evidence" value="ECO:0007669"/>
    <property type="project" value="UniProtKB-KW"/>
</dbReference>
<dbReference type="GO" id="GO:0051301">
    <property type="term" value="P:cell division"/>
    <property type="evidence" value="ECO:0007669"/>
    <property type="project" value="UniProtKB-KW"/>
</dbReference>
<dbReference type="InterPro" id="IPR036875">
    <property type="entry name" value="Znf_CCHC_sf"/>
</dbReference>
<dbReference type="AlphaFoldDB" id="A0A699KB52"/>
<comment type="caution">
    <text evidence="6">The sequence shown here is derived from an EMBL/GenBank/DDBJ whole genome shotgun (WGS) entry which is preliminary data.</text>
</comment>
<evidence type="ECO:0000256" key="3">
    <source>
        <dbReference type="PROSITE-ProRule" id="PRU00047"/>
    </source>
</evidence>
<dbReference type="InterPro" id="IPR043198">
    <property type="entry name" value="Cyclin/Ssn8"/>
</dbReference>
<organism evidence="6">
    <name type="scientific">Tanacetum cinerariifolium</name>
    <name type="common">Dalmatian daisy</name>
    <name type="synonym">Chrysanthemum cinerariifolium</name>
    <dbReference type="NCBI Taxonomy" id="118510"/>
    <lineage>
        <taxon>Eukaryota</taxon>
        <taxon>Viridiplantae</taxon>
        <taxon>Streptophyta</taxon>
        <taxon>Embryophyta</taxon>
        <taxon>Tracheophyta</taxon>
        <taxon>Spermatophyta</taxon>
        <taxon>Magnoliopsida</taxon>
        <taxon>eudicotyledons</taxon>
        <taxon>Gunneridae</taxon>
        <taxon>Pentapetalae</taxon>
        <taxon>asterids</taxon>
        <taxon>campanulids</taxon>
        <taxon>Asterales</taxon>
        <taxon>Asteraceae</taxon>
        <taxon>Asteroideae</taxon>
        <taxon>Anthemideae</taxon>
        <taxon>Anthemidinae</taxon>
        <taxon>Tanacetum</taxon>
    </lineage>
</organism>
<reference evidence="6" key="1">
    <citation type="journal article" date="2019" name="Sci. Rep.">
        <title>Draft genome of Tanacetum cinerariifolium, the natural source of mosquito coil.</title>
        <authorList>
            <person name="Yamashiro T."/>
            <person name="Shiraishi A."/>
            <person name="Satake H."/>
            <person name="Nakayama K."/>
        </authorList>
    </citation>
    <scope>NUCLEOTIDE SEQUENCE</scope>
</reference>
<dbReference type="SUPFAM" id="SSF57756">
    <property type="entry name" value="Retrovirus zinc finger-like domains"/>
    <property type="match status" value="1"/>
</dbReference>
<evidence type="ECO:0000259" key="5">
    <source>
        <dbReference type="PROSITE" id="PS50158"/>
    </source>
</evidence>
<dbReference type="InterPro" id="IPR036915">
    <property type="entry name" value="Cyclin-like_sf"/>
</dbReference>
<keyword evidence="2" id="KW-0131">Cell cycle</keyword>
<keyword evidence="3" id="KW-0863">Zinc-finger</keyword>
<dbReference type="PANTHER" id="PTHR10026">
    <property type="entry name" value="CYCLIN"/>
    <property type="match status" value="1"/>
</dbReference>
<dbReference type="PROSITE" id="PS50158">
    <property type="entry name" value="ZF_CCHC"/>
    <property type="match status" value="1"/>
</dbReference>